<evidence type="ECO:0000313" key="5">
    <source>
        <dbReference type="Proteomes" id="UP000563107"/>
    </source>
</evidence>
<evidence type="ECO:0000256" key="1">
    <source>
        <dbReference type="ARBA" id="ARBA00022737"/>
    </source>
</evidence>
<reference evidence="4 5" key="1">
    <citation type="submission" date="2019-09" db="EMBL/GenBank/DDBJ databases">
        <title>Bird 10,000 Genomes (B10K) Project - Family phase.</title>
        <authorList>
            <person name="Zhang G."/>
        </authorList>
    </citation>
    <scope>NUCLEOTIDE SEQUENCE [LARGE SCALE GENOMIC DNA]</scope>
    <source>
        <strain evidence="4">B10K-DU-012-41</strain>
    </source>
</reference>
<keyword evidence="5" id="KW-1185">Reference proteome</keyword>
<name>A0A7L3EY01_9PASS</name>
<evidence type="ECO:0000256" key="2">
    <source>
        <dbReference type="ARBA" id="ARBA00023157"/>
    </source>
</evidence>
<dbReference type="PANTHER" id="PTHR24051:SF6">
    <property type="entry name" value="FIBRONECTIN TYPE-III DOMAIN-CONTAINING PROTEIN-RELATED"/>
    <property type="match status" value="1"/>
</dbReference>
<evidence type="ECO:0000259" key="3">
    <source>
        <dbReference type="PROSITE" id="PS50853"/>
    </source>
</evidence>
<dbReference type="SUPFAM" id="SSF49265">
    <property type="entry name" value="Fibronectin type III"/>
    <property type="match status" value="1"/>
</dbReference>
<dbReference type="AlphaFoldDB" id="A0A7L3EY01"/>
<gene>
    <name evidence="4" type="primary">L1cam</name>
    <name evidence="4" type="ORF">CHAFRE_R15185</name>
</gene>
<keyword evidence="2" id="KW-1015">Disulfide bond</keyword>
<keyword evidence="1" id="KW-0677">Repeat</keyword>
<dbReference type="InterPro" id="IPR036116">
    <property type="entry name" value="FN3_sf"/>
</dbReference>
<dbReference type="EMBL" id="VZTR01064522">
    <property type="protein sequence ID" value="NXT72948.1"/>
    <property type="molecule type" value="Genomic_DNA"/>
</dbReference>
<dbReference type="Gene3D" id="2.60.40.10">
    <property type="entry name" value="Immunoglobulins"/>
    <property type="match status" value="1"/>
</dbReference>
<organism evidence="4 5">
    <name type="scientific">Chaetops frenatus</name>
    <name type="common">Rufous rock-jumper</name>
    <dbReference type="NCBI Taxonomy" id="221966"/>
    <lineage>
        <taxon>Eukaryota</taxon>
        <taxon>Metazoa</taxon>
        <taxon>Chordata</taxon>
        <taxon>Craniata</taxon>
        <taxon>Vertebrata</taxon>
        <taxon>Euteleostomi</taxon>
        <taxon>Archelosauria</taxon>
        <taxon>Archosauria</taxon>
        <taxon>Dinosauria</taxon>
        <taxon>Saurischia</taxon>
        <taxon>Theropoda</taxon>
        <taxon>Coelurosauria</taxon>
        <taxon>Aves</taxon>
        <taxon>Neognathae</taxon>
        <taxon>Neoaves</taxon>
        <taxon>Telluraves</taxon>
        <taxon>Australaves</taxon>
        <taxon>Passeriformes</taxon>
        <taxon>Picathartidae</taxon>
        <taxon>Chaetops</taxon>
    </lineage>
</organism>
<dbReference type="Proteomes" id="UP000563107">
    <property type="component" value="Unassembled WGS sequence"/>
</dbReference>
<feature type="non-terminal residue" evidence="4">
    <location>
        <position position="1"/>
    </location>
</feature>
<comment type="caution">
    <text evidence="4">The sequence shown here is derived from an EMBL/GenBank/DDBJ whole genome shotgun (WGS) entry which is preliminary data.</text>
</comment>
<dbReference type="InterPro" id="IPR013783">
    <property type="entry name" value="Ig-like_fold"/>
</dbReference>
<feature type="non-terminal residue" evidence="4">
    <location>
        <position position="139"/>
    </location>
</feature>
<dbReference type="Pfam" id="PF00041">
    <property type="entry name" value="fn3"/>
    <property type="match status" value="1"/>
</dbReference>
<accession>A0A7L3EY01</accession>
<dbReference type="CDD" id="cd00063">
    <property type="entry name" value="FN3"/>
    <property type="match status" value="1"/>
</dbReference>
<proteinExistence type="predicted"/>
<dbReference type="PANTHER" id="PTHR24051">
    <property type="entry name" value="SUSHI DOMAIN-CONTAINING PROTEIN 1"/>
    <property type="match status" value="1"/>
</dbReference>
<protein>
    <submittedName>
        <fullName evidence="4">L1CAM protein</fullName>
    </submittedName>
</protein>
<dbReference type="PROSITE" id="PS50853">
    <property type="entry name" value="FN3"/>
    <property type="match status" value="1"/>
</dbReference>
<dbReference type="InterPro" id="IPR003961">
    <property type="entry name" value="FN3_dom"/>
</dbReference>
<evidence type="ECO:0000313" key="4">
    <source>
        <dbReference type="EMBL" id="NXT72948.1"/>
    </source>
</evidence>
<dbReference type="InterPro" id="IPR051622">
    <property type="entry name" value="R-tyr_protein_phosphatases"/>
</dbReference>
<sequence length="139" mass="15307">EGTVTCSPLQPFTEYSVTIDLPPNTTIFSWLFTTEETVPDKPEELWLDPDRGSLRWNSLPSCNGEIIGYQLSIRASNARDRSVLETERLRLNGSVTEHRLPEHSPGSSYAVMIQGLTAAGAGPALLREFHTNSSGKLCC</sequence>
<feature type="domain" description="Fibronectin type-III" evidence="3">
    <location>
        <begin position="38"/>
        <end position="135"/>
    </location>
</feature>